<sequence length="832" mass="88997">MGEGLPVRWEVSAESLAALTGDGNEAGCEDFTIEPTSGTIAPGASCDVQVTFHAREAKEVEQTLAIEVMDAAAELGAVQRHSVHVSAEAYAIDVDIAWPDDQFEGLDFGAFKVADKQESALELVNGGKYDVGYKVSARVRFSRYAVVPRGINFGPLMYGAEKERTLELSNTGEFEFAYCLRASGEEPSEDDTSRAELTLGSFTVSPASGVVAAGGVAVITAKFVAGTEAESCASAFVVDVTDRSPEEDPEGLQYELLGESCVPGIATDDYASIFEEQAVQRRGDFGASGLPQNVGHELSERLKIVNPFRVSCTVDLRTRGQEAAQGAPLAFEVEPKRCVIPPHEHRYVTLFFNPHAMATHTGVFEAEVEHGTDPATRLLAVDLLGEGTLPHVVASVPSSTPGEGQPQLQFARVMVGRAIRRQVRLHNAGILPASFSLAMQSDGQFLCEAVEEPMSLPPNEIRMVEVTFQPSEAGDFKGALSLSVVDNAFDATQVQLSGEAFVQDVAVEGLMNGDAEGDALNYSDVGVGLAKSINFTLHNYSSTPYRFEWESLPGLTFAPGVGHLLPGAAKQVVATFLSAEPLEHDAAEVALQLTKVRYTQAETPADWDDSMTTAQWLTDAEYRLWQRDEAVAAKAAAAVRAENERIRAWNADPKNQGKPVPPPPAADEDGDEAEVEPPEGADGEAAQRSEEAASPAKRHRVVKVDPEPAYEALTDGEGDDMTARPKVFATARCAHGWLESETSSVNFKPTMMFQTRTFSFPLANTGPVAMDFAWSVAAAGPGHGKKSISVAVAFKPEEGQPTSAKGKLTISATVPGSEPCQWLYYLSGESSS</sequence>
<feature type="domain" description="Abnormal spindle-like microcephaly-associated protein ASH" evidence="7">
    <location>
        <begin position="401"/>
        <end position="484"/>
    </location>
</feature>
<evidence type="ECO:0000256" key="4">
    <source>
        <dbReference type="ARBA" id="ARBA00023069"/>
    </source>
</evidence>
<dbReference type="GO" id="GO:0003341">
    <property type="term" value="P:cilium movement"/>
    <property type="evidence" value="ECO:0007669"/>
    <property type="project" value="TreeGrafter"/>
</dbReference>
<feature type="domain" description="HYDIN/VesB/CFA65-like Ig-like" evidence="8">
    <location>
        <begin position="24"/>
        <end position="70"/>
    </location>
</feature>
<dbReference type="InterPro" id="IPR031549">
    <property type="entry name" value="ASH"/>
</dbReference>
<dbReference type="AlphaFoldDB" id="A0A0D3KKU4"/>
<evidence type="ECO:0000313" key="10">
    <source>
        <dbReference type="Proteomes" id="UP000013827"/>
    </source>
</evidence>
<reference evidence="10" key="1">
    <citation type="journal article" date="2013" name="Nature">
        <title>Pan genome of the phytoplankton Emiliania underpins its global distribution.</title>
        <authorList>
            <person name="Read B.A."/>
            <person name="Kegel J."/>
            <person name="Klute M.J."/>
            <person name="Kuo A."/>
            <person name="Lefebvre S.C."/>
            <person name="Maumus F."/>
            <person name="Mayer C."/>
            <person name="Miller J."/>
            <person name="Monier A."/>
            <person name="Salamov A."/>
            <person name="Young J."/>
            <person name="Aguilar M."/>
            <person name="Claverie J.M."/>
            <person name="Frickenhaus S."/>
            <person name="Gonzalez K."/>
            <person name="Herman E.K."/>
            <person name="Lin Y.C."/>
            <person name="Napier J."/>
            <person name="Ogata H."/>
            <person name="Sarno A.F."/>
            <person name="Shmutz J."/>
            <person name="Schroeder D."/>
            <person name="de Vargas C."/>
            <person name="Verret F."/>
            <person name="von Dassow P."/>
            <person name="Valentin K."/>
            <person name="Van de Peer Y."/>
            <person name="Wheeler G."/>
            <person name="Dacks J.B."/>
            <person name="Delwiche C.F."/>
            <person name="Dyhrman S.T."/>
            <person name="Glockner G."/>
            <person name="John U."/>
            <person name="Richards T."/>
            <person name="Worden A.Z."/>
            <person name="Zhang X."/>
            <person name="Grigoriev I.V."/>
            <person name="Allen A.E."/>
            <person name="Bidle K."/>
            <person name="Borodovsky M."/>
            <person name="Bowler C."/>
            <person name="Brownlee C."/>
            <person name="Cock J.M."/>
            <person name="Elias M."/>
            <person name="Gladyshev V.N."/>
            <person name="Groth M."/>
            <person name="Guda C."/>
            <person name="Hadaegh A."/>
            <person name="Iglesias-Rodriguez M.D."/>
            <person name="Jenkins J."/>
            <person name="Jones B.M."/>
            <person name="Lawson T."/>
            <person name="Leese F."/>
            <person name="Lindquist E."/>
            <person name="Lobanov A."/>
            <person name="Lomsadze A."/>
            <person name="Malik S.B."/>
            <person name="Marsh M.E."/>
            <person name="Mackinder L."/>
            <person name="Mock T."/>
            <person name="Mueller-Roeber B."/>
            <person name="Pagarete A."/>
            <person name="Parker M."/>
            <person name="Probert I."/>
            <person name="Quesneville H."/>
            <person name="Raines C."/>
            <person name="Rensing S.A."/>
            <person name="Riano-Pachon D.M."/>
            <person name="Richier S."/>
            <person name="Rokitta S."/>
            <person name="Shiraiwa Y."/>
            <person name="Soanes D.M."/>
            <person name="van der Giezen M."/>
            <person name="Wahlund T.M."/>
            <person name="Williams B."/>
            <person name="Wilson W."/>
            <person name="Wolfe G."/>
            <person name="Wurch L.L."/>
        </authorList>
    </citation>
    <scope>NUCLEOTIDE SEQUENCE</scope>
</reference>
<name>A0A0D3KKU4_EMIH1</name>
<evidence type="ECO:0000256" key="1">
    <source>
        <dbReference type="ARBA" id="ARBA00004138"/>
    </source>
</evidence>
<dbReference type="Gene3D" id="2.60.40.10">
    <property type="entry name" value="Immunoglobulins"/>
    <property type="match status" value="5"/>
</dbReference>
<keyword evidence="3" id="KW-0963">Cytoplasm</keyword>
<keyword evidence="4" id="KW-0969">Cilium</keyword>
<dbReference type="STRING" id="2903.R1FSB7"/>
<proteinExistence type="predicted"/>
<dbReference type="InterPro" id="IPR053879">
    <property type="entry name" value="HYDIN_VesB_CFA65-like_Ig"/>
</dbReference>
<dbReference type="Proteomes" id="UP000013827">
    <property type="component" value="Unassembled WGS sequence"/>
</dbReference>
<dbReference type="KEGG" id="ehx:EMIHUDRAFT_110233"/>
<evidence type="ECO:0000259" key="8">
    <source>
        <dbReference type="Pfam" id="PF22544"/>
    </source>
</evidence>
<dbReference type="Pfam" id="PF22544">
    <property type="entry name" value="HYDIN_VesB_CFA65-like_Ig"/>
    <property type="match status" value="1"/>
</dbReference>
<dbReference type="RefSeq" id="XP_005788808.1">
    <property type="nucleotide sequence ID" value="XM_005788751.1"/>
</dbReference>
<evidence type="ECO:0000259" key="7">
    <source>
        <dbReference type="Pfam" id="PF15780"/>
    </source>
</evidence>
<dbReference type="InterPro" id="IPR033305">
    <property type="entry name" value="Hydin-like"/>
</dbReference>
<feature type="compositionally biased region" description="Acidic residues" evidence="6">
    <location>
        <begin position="666"/>
        <end position="682"/>
    </location>
</feature>
<evidence type="ECO:0000256" key="6">
    <source>
        <dbReference type="SAM" id="MobiDB-lite"/>
    </source>
</evidence>
<dbReference type="eggNOG" id="ENOG502QQ4F">
    <property type="taxonomic scope" value="Eukaryota"/>
</dbReference>
<keyword evidence="10" id="KW-1185">Reference proteome</keyword>
<evidence type="ECO:0000256" key="5">
    <source>
        <dbReference type="ARBA" id="ARBA00023273"/>
    </source>
</evidence>
<accession>A0A0D3KKU4</accession>
<evidence type="ECO:0000313" key="9">
    <source>
        <dbReference type="EnsemblProtists" id="EOD36379"/>
    </source>
</evidence>
<evidence type="ECO:0008006" key="11">
    <source>
        <dbReference type="Google" id="ProtNLM"/>
    </source>
</evidence>
<dbReference type="GeneID" id="17281649"/>
<dbReference type="GO" id="GO:0005930">
    <property type="term" value="C:axoneme"/>
    <property type="evidence" value="ECO:0007669"/>
    <property type="project" value="TreeGrafter"/>
</dbReference>
<evidence type="ECO:0000256" key="2">
    <source>
        <dbReference type="ARBA" id="ARBA00004496"/>
    </source>
</evidence>
<comment type="subcellular location">
    <subcellularLocation>
        <location evidence="1">Cell projection</location>
        <location evidence="1">Cilium</location>
    </subcellularLocation>
    <subcellularLocation>
        <location evidence="2">Cytoplasm</location>
    </subcellularLocation>
</comment>
<dbReference type="PANTHER" id="PTHR23053">
    <property type="entry name" value="DLEC1 DELETED IN LUNG AND ESOPHAGEAL CANCER 1"/>
    <property type="match status" value="1"/>
</dbReference>
<keyword evidence="5" id="KW-0966">Cell projection</keyword>
<dbReference type="NCBIfam" id="NF012200">
    <property type="entry name" value="choice_anch_D"/>
    <property type="match status" value="1"/>
</dbReference>
<organism evidence="9 10">
    <name type="scientific">Emiliania huxleyi (strain CCMP1516)</name>
    <dbReference type="NCBI Taxonomy" id="280463"/>
    <lineage>
        <taxon>Eukaryota</taxon>
        <taxon>Haptista</taxon>
        <taxon>Haptophyta</taxon>
        <taxon>Prymnesiophyceae</taxon>
        <taxon>Isochrysidales</taxon>
        <taxon>Noelaerhabdaceae</taxon>
        <taxon>Emiliania</taxon>
    </lineage>
</organism>
<dbReference type="GO" id="GO:1904158">
    <property type="term" value="P:axonemal central apparatus assembly"/>
    <property type="evidence" value="ECO:0007669"/>
    <property type="project" value="TreeGrafter"/>
</dbReference>
<dbReference type="HOGENOM" id="CLU_341142_0_0_1"/>
<reference evidence="9" key="2">
    <citation type="submission" date="2024-10" db="UniProtKB">
        <authorList>
            <consortium name="EnsemblProtists"/>
        </authorList>
    </citation>
    <scope>IDENTIFICATION</scope>
</reference>
<dbReference type="Pfam" id="PF15780">
    <property type="entry name" value="ASH"/>
    <property type="match status" value="1"/>
</dbReference>
<protein>
    <recommendedName>
        <fullName evidence="11">Abnormal spindle-like microcephaly-associated protein ASH domain-containing protein</fullName>
    </recommendedName>
</protein>
<evidence type="ECO:0000256" key="3">
    <source>
        <dbReference type="ARBA" id="ARBA00022490"/>
    </source>
</evidence>
<feature type="region of interest" description="Disordered" evidence="6">
    <location>
        <begin position="647"/>
        <end position="706"/>
    </location>
</feature>
<dbReference type="PANTHER" id="PTHR23053:SF0">
    <property type="entry name" value="HYDROCEPHALUS-INDUCING PROTEIN HOMOLOG"/>
    <property type="match status" value="1"/>
</dbReference>
<dbReference type="PaxDb" id="2903-EOD36379"/>
<dbReference type="InterPro" id="IPR013783">
    <property type="entry name" value="Ig-like_fold"/>
</dbReference>
<dbReference type="EnsemblProtists" id="EOD36379">
    <property type="protein sequence ID" value="EOD36379"/>
    <property type="gene ID" value="EMIHUDRAFT_110233"/>
</dbReference>